<feature type="domain" description="Tc1-like transposase DDE" evidence="1">
    <location>
        <begin position="116"/>
        <end position="196"/>
    </location>
</feature>
<dbReference type="Proteomes" id="UP000825002">
    <property type="component" value="Unassembled WGS sequence"/>
</dbReference>
<evidence type="ECO:0000313" key="2">
    <source>
        <dbReference type="EMBL" id="KAG9508449.1"/>
    </source>
</evidence>
<dbReference type="EMBL" id="JAIFTH010001822">
    <property type="protein sequence ID" value="KAG9508449.1"/>
    <property type="molecule type" value="Genomic_DNA"/>
</dbReference>
<dbReference type="Gene3D" id="3.30.420.10">
    <property type="entry name" value="Ribonuclease H-like superfamily/Ribonuclease H"/>
    <property type="match status" value="1"/>
</dbReference>
<reference evidence="2 3" key="1">
    <citation type="submission" date="2020-10" db="EMBL/GenBank/DDBJ databases">
        <authorList>
            <person name="Klimov P.B."/>
            <person name="Dyachkov S.M."/>
            <person name="Chetverikov P.E."/>
        </authorList>
    </citation>
    <scope>NUCLEOTIDE SEQUENCE [LARGE SCALE GENOMIC DNA]</scope>
    <source>
        <strain evidence="2">BMOC 18-1129-001#AD2665</strain>
        <tissue evidence="2">Entire mites</tissue>
    </source>
</reference>
<accession>A0ABQ7S4V1</accession>
<organism evidence="2 3">
    <name type="scientific">Fragariocoptes setiger</name>
    <dbReference type="NCBI Taxonomy" id="1670756"/>
    <lineage>
        <taxon>Eukaryota</taxon>
        <taxon>Metazoa</taxon>
        <taxon>Ecdysozoa</taxon>
        <taxon>Arthropoda</taxon>
        <taxon>Chelicerata</taxon>
        <taxon>Arachnida</taxon>
        <taxon>Acari</taxon>
        <taxon>Acariformes</taxon>
        <taxon>Trombidiformes</taxon>
        <taxon>Prostigmata</taxon>
        <taxon>Eupodina</taxon>
        <taxon>Eriophyoidea</taxon>
        <taxon>Phytoptidae</taxon>
        <taxon>Fragariocoptes</taxon>
    </lineage>
</organism>
<evidence type="ECO:0000313" key="3">
    <source>
        <dbReference type="Proteomes" id="UP000825002"/>
    </source>
</evidence>
<proteinExistence type="predicted"/>
<dbReference type="InterPro" id="IPR038717">
    <property type="entry name" value="Tc1-like_DDE_dom"/>
</dbReference>
<name>A0ABQ7S4V1_9ACAR</name>
<dbReference type="InterPro" id="IPR036397">
    <property type="entry name" value="RNaseH_sf"/>
</dbReference>
<feature type="non-terminal residue" evidence="2">
    <location>
        <position position="1"/>
    </location>
</feature>
<protein>
    <submittedName>
        <fullName evidence="2">Transposable element Tc3 transposase</fullName>
    </submittedName>
</protein>
<keyword evidence="3" id="KW-1185">Reference proteome</keyword>
<sequence>FEALVSDCQSVTAAKIMNECSITNASQRTRLFRKLSCHQNIEKIESRLSAGGYNRTVLGTKHLSRMKSDSTWTDQIHEALGCMKTSQLFETGVNKAVETCKFGTSLCLHHSYDYIAFLREFVKSLLDNLNDGDCVFQQDNATIHVSSKTKEWINQVGIATMDWPARGPDLNIIENVWSLISSIVYDRRQYANKQELVVLRKKGQSVSGQDLFFLDPRDETSTMAPVSSAGRFRFRFHRKWPISRAPLG</sequence>
<dbReference type="Pfam" id="PF13358">
    <property type="entry name" value="DDE_3"/>
    <property type="match status" value="1"/>
</dbReference>
<comment type="caution">
    <text evidence="2">The sequence shown here is derived from an EMBL/GenBank/DDBJ whole genome shotgun (WGS) entry which is preliminary data.</text>
</comment>
<evidence type="ECO:0000259" key="1">
    <source>
        <dbReference type="Pfam" id="PF13358"/>
    </source>
</evidence>
<gene>
    <name evidence="2" type="primary">tc3a</name>
    <name evidence="2" type="ORF">GZH46_03056</name>
</gene>